<sequence>MDKYIGIPLIFMLGLFRKKKKELQRNPQNIVIVMIAAIGDTILLSAIIKELKLLFPNVAITLVCSKGNIQAAKNLPQVDHMIKFDMANVLGSFFLLRKLPEYDLLFDFGTWAKFNAFISFVIKANFKVGFKRKSMYRHYIYDCITEHIDELHEIENYRNLVRALGHRLLSLDPEFKVSSENSQWLNPKRKYVVFHMFASGSHKMKKEWPKKLWFELAQRLMEEGYTIILTGGKEDKEQAEAFVQLIGGFQCFSLAGKVSLEETAAVIKEVGAIITVNTGVMHLAAVMDAYIVALHGPTSPERWGPVTKKSVILTPNIKCDQLLSLGFEKHQCVLEDGCISTIQVDDVFEAMKKVEIGEHFVKTSSIL</sequence>
<dbReference type="OrthoDB" id="9797795at2"/>
<protein>
    <submittedName>
        <fullName evidence="4">Glycosyltransferase family 9 protein</fullName>
    </submittedName>
</protein>
<dbReference type="EMBL" id="SWBM01000005">
    <property type="protein sequence ID" value="TKC15529.1"/>
    <property type="molecule type" value="Genomic_DNA"/>
</dbReference>
<evidence type="ECO:0000256" key="2">
    <source>
        <dbReference type="ARBA" id="ARBA00022679"/>
    </source>
</evidence>
<dbReference type="Gene3D" id="3.40.50.2000">
    <property type="entry name" value="Glycogen Phosphorylase B"/>
    <property type="match status" value="2"/>
</dbReference>
<gene>
    <name evidence="4" type="ORF">FA727_19015</name>
</gene>
<evidence type="ECO:0000256" key="3">
    <source>
        <dbReference type="SAM" id="Phobius"/>
    </source>
</evidence>
<dbReference type="AlphaFoldDB" id="A0A4U1CZV3"/>
<dbReference type="SUPFAM" id="SSF53756">
    <property type="entry name" value="UDP-Glycosyltransferase/glycogen phosphorylase"/>
    <property type="match status" value="1"/>
</dbReference>
<evidence type="ECO:0000256" key="1">
    <source>
        <dbReference type="ARBA" id="ARBA00022676"/>
    </source>
</evidence>
<dbReference type="CDD" id="cd03789">
    <property type="entry name" value="GT9_LPS_heptosyltransferase"/>
    <property type="match status" value="1"/>
</dbReference>
<keyword evidence="1" id="KW-0328">Glycosyltransferase</keyword>
<dbReference type="GO" id="GO:0005829">
    <property type="term" value="C:cytosol"/>
    <property type="evidence" value="ECO:0007669"/>
    <property type="project" value="TreeGrafter"/>
</dbReference>
<keyword evidence="3" id="KW-0472">Membrane</keyword>
<feature type="transmembrane region" description="Helical" evidence="3">
    <location>
        <begin position="29"/>
        <end position="48"/>
    </location>
</feature>
<dbReference type="Pfam" id="PF01075">
    <property type="entry name" value="Glyco_transf_9"/>
    <property type="match status" value="1"/>
</dbReference>
<accession>A0A4U1CZV3</accession>
<comment type="caution">
    <text evidence="4">The sequence shown here is derived from an EMBL/GenBank/DDBJ whole genome shotgun (WGS) entry which is preliminary data.</text>
</comment>
<dbReference type="PANTHER" id="PTHR30160">
    <property type="entry name" value="TETRAACYLDISACCHARIDE 4'-KINASE-RELATED"/>
    <property type="match status" value="1"/>
</dbReference>
<dbReference type="InterPro" id="IPR002201">
    <property type="entry name" value="Glyco_trans_9"/>
</dbReference>
<dbReference type="Proteomes" id="UP000307756">
    <property type="component" value="Unassembled WGS sequence"/>
</dbReference>
<proteinExistence type="predicted"/>
<keyword evidence="2 4" id="KW-0808">Transferase</keyword>
<keyword evidence="5" id="KW-1185">Reference proteome</keyword>
<evidence type="ECO:0000313" key="5">
    <source>
        <dbReference type="Proteomes" id="UP000307756"/>
    </source>
</evidence>
<name>A0A4U1CZV3_9BACI</name>
<dbReference type="GO" id="GO:0008713">
    <property type="term" value="F:ADP-heptose-lipopolysaccharide heptosyltransferase activity"/>
    <property type="evidence" value="ECO:0007669"/>
    <property type="project" value="TreeGrafter"/>
</dbReference>
<keyword evidence="3" id="KW-0812">Transmembrane</keyword>
<evidence type="ECO:0000313" key="4">
    <source>
        <dbReference type="EMBL" id="TKC15529.1"/>
    </source>
</evidence>
<organism evidence="4 5">
    <name type="scientific">Robertmurraya kyonggiensis</name>
    <dbReference type="NCBI Taxonomy" id="1037680"/>
    <lineage>
        <taxon>Bacteria</taxon>
        <taxon>Bacillati</taxon>
        <taxon>Bacillota</taxon>
        <taxon>Bacilli</taxon>
        <taxon>Bacillales</taxon>
        <taxon>Bacillaceae</taxon>
        <taxon>Robertmurraya</taxon>
    </lineage>
</organism>
<dbReference type="InterPro" id="IPR051199">
    <property type="entry name" value="LPS_LOS_Heptosyltrfase"/>
</dbReference>
<dbReference type="GO" id="GO:0009244">
    <property type="term" value="P:lipopolysaccharide core region biosynthetic process"/>
    <property type="evidence" value="ECO:0007669"/>
    <property type="project" value="TreeGrafter"/>
</dbReference>
<keyword evidence="3" id="KW-1133">Transmembrane helix</keyword>
<reference evidence="4 5" key="1">
    <citation type="journal article" date="2011" name="J. Microbiol.">
        <title>Bacillus kyonggiensis sp. nov., isolated from soil of a lettuce field.</title>
        <authorList>
            <person name="Dong K."/>
            <person name="Lee S."/>
        </authorList>
    </citation>
    <scope>NUCLEOTIDE SEQUENCE [LARGE SCALE GENOMIC DNA]</scope>
    <source>
        <strain evidence="4 5">NB22</strain>
    </source>
</reference>